<protein>
    <recommendedName>
        <fullName evidence="1">Peptidase M28 domain-containing protein</fullName>
    </recommendedName>
</protein>
<dbReference type="EMBL" id="SJPV01000027">
    <property type="protein sequence ID" value="TWU28874.1"/>
    <property type="molecule type" value="Genomic_DNA"/>
</dbReference>
<name>A0A5C6CZ91_9BACT</name>
<proteinExistence type="predicted"/>
<dbReference type="Proteomes" id="UP000319143">
    <property type="component" value="Unassembled WGS sequence"/>
</dbReference>
<evidence type="ECO:0000313" key="2">
    <source>
        <dbReference type="EMBL" id="TWU28874.1"/>
    </source>
</evidence>
<gene>
    <name evidence="2" type="ORF">Poly41_68250</name>
</gene>
<evidence type="ECO:0000259" key="1">
    <source>
        <dbReference type="Pfam" id="PF04389"/>
    </source>
</evidence>
<sequence>MRGIDGFRSDPIWGNATARVVHLHVDRLAGLIGAGTLIGDEATNLLVEQPGTKRASEIVRLGAHYDTISSTLAADDNTSAVSVMLTPQTTPS</sequence>
<dbReference type="SUPFAM" id="SSF53187">
    <property type="entry name" value="Zn-dependent exopeptidases"/>
    <property type="match status" value="1"/>
</dbReference>
<accession>A0A5C6CZ91</accession>
<evidence type="ECO:0000313" key="3">
    <source>
        <dbReference type="Proteomes" id="UP000319143"/>
    </source>
</evidence>
<keyword evidence="3" id="KW-1185">Reference proteome</keyword>
<feature type="domain" description="Peptidase M28" evidence="1">
    <location>
        <begin position="44"/>
        <end position="85"/>
    </location>
</feature>
<dbReference type="AlphaFoldDB" id="A0A5C6CZ91"/>
<comment type="caution">
    <text evidence="2">The sequence shown here is derived from an EMBL/GenBank/DDBJ whole genome shotgun (WGS) entry which is preliminary data.</text>
</comment>
<reference evidence="2 3" key="1">
    <citation type="submission" date="2019-02" db="EMBL/GenBank/DDBJ databases">
        <title>Deep-cultivation of Planctomycetes and their phenomic and genomic characterization uncovers novel biology.</title>
        <authorList>
            <person name="Wiegand S."/>
            <person name="Jogler M."/>
            <person name="Boedeker C."/>
            <person name="Pinto D."/>
            <person name="Vollmers J."/>
            <person name="Rivas-Marin E."/>
            <person name="Kohn T."/>
            <person name="Peeters S.H."/>
            <person name="Heuer A."/>
            <person name="Rast P."/>
            <person name="Oberbeckmann S."/>
            <person name="Bunk B."/>
            <person name="Jeske O."/>
            <person name="Meyerdierks A."/>
            <person name="Storesund J.E."/>
            <person name="Kallscheuer N."/>
            <person name="Luecker S."/>
            <person name="Lage O.M."/>
            <person name="Pohl T."/>
            <person name="Merkel B.J."/>
            <person name="Hornburger P."/>
            <person name="Mueller R.-W."/>
            <person name="Bruemmer F."/>
            <person name="Labrenz M."/>
            <person name="Spormann A.M."/>
            <person name="Op Den Camp H."/>
            <person name="Overmann J."/>
            <person name="Amann R."/>
            <person name="Jetten M.S.M."/>
            <person name="Mascher T."/>
            <person name="Medema M.H."/>
            <person name="Devos D.P."/>
            <person name="Kaster A.-K."/>
            <person name="Ovreas L."/>
            <person name="Rohde M."/>
            <person name="Galperin M.Y."/>
            <person name="Jogler C."/>
        </authorList>
    </citation>
    <scope>NUCLEOTIDE SEQUENCE [LARGE SCALE GENOMIC DNA]</scope>
    <source>
        <strain evidence="2 3">Poly41</strain>
    </source>
</reference>
<organism evidence="2 3">
    <name type="scientific">Novipirellula artificiosorum</name>
    <dbReference type="NCBI Taxonomy" id="2528016"/>
    <lineage>
        <taxon>Bacteria</taxon>
        <taxon>Pseudomonadati</taxon>
        <taxon>Planctomycetota</taxon>
        <taxon>Planctomycetia</taxon>
        <taxon>Pirellulales</taxon>
        <taxon>Pirellulaceae</taxon>
        <taxon>Novipirellula</taxon>
    </lineage>
</organism>
<dbReference type="Pfam" id="PF04389">
    <property type="entry name" value="Peptidase_M28"/>
    <property type="match status" value="1"/>
</dbReference>
<dbReference type="InterPro" id="IPR007484">
    <property type="entry name" value="Peptidase_M28"/>
</dbReference>
<dbReference type="Gene3D" id="3.40.630.10">
    <property type="entry name" value="Zn peptidases"/>
    <property type="match status" value="1"/>
</dbReference>